<reference evidence="1" key="2">
    <citation type="journal article" date="2015" name="Fish Shellfish Immunol.">
        <title>Early steps in the European eel (Anguilla anguilla)-Vibrio vulnificus interaction in the gills: Role of the RtxA13 toxin.</title>
        <authorList>
            <person name="Callol A."/>
            <person name="Pajuelo D."/>
            <person name="Ebbesson L."/>
            <person name="Teles M."/>
            <person name="MacKenzie S."/>
            <person name="Amaro C."/>
        </authorList>
    </citation>
    <scope>NUCLEOTIDE SEQUENCE</scope>
</reference>
<reference evidence="1" key="1">
    <citation type="submission" date="2014-11" db="EMBL/GenBank/DDBJ databases">
        <authorList>
            <person name="Amaro Gonzalez C."/>
        </authorList>
    </citation>
    <scope>NUCLEOTIDE SEQUENCE</scope>
</reference>
<accession>A0A0E9WS37</accession>
<evidence type="ECO:0000313" key="1">
    <source>
        <dbReference type="EMBL" id="JAH92263.1"/>
    </source>
</evidence>
<name>A0A0E9WS37_ANGAN</name>
<protein>
    <submittedName>
        <fullName evidence="1">Uncharacterized protein</fullName>
    </submittedName>
</protein>
<dbReference type="AlphaFoldDB" id="A0A0E9WS37"/>
<proteinExistence type="predicted"/>
<sequence>MRFIFFDQSGFFLLSLSVLPLDMFLFRSLNHPLACLLCFHTVVHLSSLGFRLISCKSTVRFVQST</sequence>
<organism evidence="1">
    <name type="scientific">Anguilla anguilla</name>
    <name type="common">European freshwater eel</name>
    <name type="synonym">Muraena anguilla</name>
    <dbReference type="NCBI Taxonomy" id="7936"/>
    <lineage>
        <taxon>Eukaryota</taxon>
        <taxon>Metazoa</taxon>
        <taxon>Chordata</taxon>
        <taxon>Craniata</taxon>
        <taxon>Vertebrata</taxon>
        <taxon>Euteleostomi</taxon>
        <taxon>Actinopterygii</taxon>
        <taxon>Neopterygii</taxon>
        <taxon>Teleostei</taxon>
        <taxon>Anguilliformes</taxon>
        <taxon>Anguillidae</taxon>
        <taxon>Anguilla</taxon>
    </lineage>
</organism>
<dbReference type="EMBL" id="GBXM01016314">
    <property type="protein sequence ID" value="JAH92263.1"/>
    <property type="molecule type" value="Transcribed_RNA"/>
</dbReference>